<dbReference type="OrthoDB" id="597657at2"/>
<evidence type="ECO:0000256" key="11">
    <source>
        <dbReference type="SAM" id="Phobius"/>
    </source>
</evidence>
<evidence type="ECO:0000256" key="5">
    <source>
        <dbReference type="ARBA" id="ARBA00022989"/>
    </source>
</evidence>
<organism evidence="14 15">
    <name type="scientific">Anaerobacillus alkalidiazotrophicus</name>
    <dbReference type="NCBI Taxonomy" id="472963"/>
    <lineage>
        <taxon>Bacteria</taxon>
        <taxon>Bacillati</taxon>
        <taxon>Bacillota</taxon>
        <taxon>Bacilli</taxon>
        <taxon>Bacillales</taxon>
        <taxon>Bacillaceae</taxon>
        <taxon>Anaerobacillus</taxon>
    </lineage>
</organism>
<evidence type="ECO:0000259" key="13">
    <source>
        <dbReference type="PROSITE" id="PS50885"/>
    </source>
</evidence>
<feature type="transmembrane region" description="Helical" evidence="11">
    <location>
        <begin position="282"/>
        <end position="301"/>
    </location>
</feature>
<keyword evidence="7 9" id="KW-0807">Transducer</keyword>
<evidence type="ECO:0000256" key="10">
    <source>
        <dbReference type="SAM" id="Coils"/>
    </source>
</evidence>
<keyword evidence="2" id="KW-1003">Cell membrane</keyword>
<proteinExistence type="inferred from homology"/>
<feature type="domain" description="HAMP" evidence="13">
    <location>
        <begin position="302"/>
        <end position="357"/>
    </location>
</feature>
<keyword evidence="5 11" id="KW-1133">Transmembrane helix</keyword>
<comment type="subcellular location">
    <subcellularLocation>
        <location evidence="1">Cell membrane</location>
        <topology evidence="1">Multi-pass membrane protein</topology>
    </subcellularLocation>
</comment>
<evidence type="ECO:0000313" key="14">
    <source>
        <dbReference type="EMBL" id="OIJ22388.1"/>
    </source>
</evidence>
<evidence type="ECO:0000256" key="3">
    <source>
        <dbReference type="ARBA" id="ARBA00022500"/>
    </source>
</evidence>
<dbReference type="GO" id="GO:0007165">
    <property type="term" value="P:signal transduction"/>
    <property type="evidence" value="ECO:0007669"/>
    <property type="project" value="UniProtKB-KW"/>
</dbReference>
<dbReference type="EMBL" id="MLQS01000001">
    <property type="protein sequence ID" value="OIJ22388.1"/>
    <property type="molecule type" value="Genomic_DNA"/>
</dbReference>
<dbReference type="InterPro" id="IPR033479">
    <property type="entry name" value="dCache_1"/>
</dbReference>
<evidence type="ECO:0000256" key="9">
    <source>
        <dbReference type="PROSITE-ProRule" id="PRU00284"/>
    </source>
</evidence>
<accession>A0A1S2MCB3</accession>
<dbReference type="PANTHER" id="PTHR32089">
    <property type="entry name" value="METHYL-ACCEPTING CHEMOTAXIS PROTEIN MCPB"/>
    <property type="match status" value="1"/>
</dbReference>
<feature type="domain" description="Methyl-accepting transducer" evidence="12">
    <location>
        <begin position="376"/>
        <end position="633"/>
    </location>
</feature>
<feature type="coiled-coil region" evidence="10">
    <location>
        <begin position="559"/>
        <end position="603"/>
    </location>
</feature>
<comment type="caution">
    <text evidence="14">The sequence shown here is derived from an EMBL/GenBank/DDBJ whole genome shotgun (WGS) entry which is preliminary data.</text>
</comment>
<dbReference type="PROSITE" id="PS50111">
    <property type="entry name" value="CHEMOTAXIS_TRANSDUC_2"/>
    <property type="match status" value="1"/>
</dbReference>
<dbReference type="PROSITE" id="PS50885">
    <property type="entry name" value="HAMP"/>
    <property type="match status" value="1"/>
</dbReference>
<keyword evidence="15" id="KW-1185">Reference proteome</keyword>
<evidence type="ECO:0000256" key="8">
    <source>
        <dbReference type="ARBA" id="ARBA00029447"/>
    </source>
</evidence>
<dbReference type="RefSeq" id="WP_071388943.1">
    <property type="nucleotide sequence ID" value="NZ_MLQS01000001.1"/>
</dbReference>
<dbReference type="GO" id="GO:0006935">
    <property type="term" value="P:chemotaxis"/>
    <property type="evidence" value="ECO:0007669"/>
    <property type="project" value="UniProtKB-KW"/>
</dbReference>
<evidence type="ECO:0000259" key="12">
    <source>
        <dbReference type="PROSITE" id="PS50111"/>
    </source>
</evidence>
<keyword evidence="4 11" id="KW-0812">Transmembrane</keyword>
<dbReference type="InterPro" id="IPR004089">
    <property type="entry name" value="MCPsignal_dom"/>
</dbReference>
<comment type="similarity">
    <text evidence="8">Belongs to the methyl-accepting chemotaxis (MCP) protein family.</text>
</comment>
<keyword evidence="6 11" id="KW-0472">Membrane</keyword>
<dbReference type="CDD" id="cd12914">
    <property type="entry name" value="PDC1_DGC_like"/>
    <property type="match status" value="1"/>
</dbReference>
<keyword evidence="3" id="KW-0145">Chemotaxis</keyword>
<evidence type="ECO:0000256" key="7">
    <source>
        <dbReference type="ARBA" id="ARBA00023224"/>
    </source>
</evidence>
<evidence type="ECO:0000256" key="6">
    <source>
        <dbReference type="ARBA" id="ARBA00023136"/>
    </source>
</evidence>
<dbReference type="Gene3D" id="3.30.450.20">
    <property type="entry name" value="PAS domain"/>
    <property type="match status" value="1"/>
</dbReference>
<dbReference type="Pfam" id="PF02743">
    <property type="entry name" value="dCache_1"/>
    <property type="match status" value="1"/>
</dbReference>
<dbReference type="SUPFAM" id="SSF103190">
    <property type="entry name" value="Sensory domain-like"/>
    <property type="match status" value="1"/>
</dbReference>
<dbReference type="CDD" id="cd06225">
    <property type="entry name" value="HAMP"/>
    <property type="match status" value="1"/>
</dbReference>
<sequence length="662" mass="71927">MKSIKTKLVVSFSILILIISILIGGISLLSASNAIEHEAEAGLLAIATEGARLTESRVETQKQALQLIANLEEIESMDLERQQPVLERQVARTNFLALAIVQPDGTAYYSDGTTVQLGDRDYVKRAFNGETNVSDIIVSRVTNEPMLMYATPIERDGSVVGVLIGRRDGYALSNITDMIGYGEHGYAYMINSDGTTVAHPERDRVANLWNPNDSVADDKSLESVASLFTRAIEEKRGISQYNFLDRDVYASYAPVEGTDWVLVVTAHRAEVLEAIPGLQRNIMVATLIILLVSIVITNLLGSSITKPIIKIIGHSEKMADLDLTEDVPETLLNKKDEVGNLSQALQIISNNLRVIIKEINHSSDQVSSASEELTATTLQSTTAAEEVAKTISEIALGASDQAQNTEAGSTKAYLLGETVAKEQAYVKELNEASHRVNQVVEEGLTEVQKLTNIAIESSKATKEVQEGIIKTNDSAKRISEASNVIATISEQTNLLALNAAIEAARAGEAGKGFSVVADEIRKLAEQSSNSTQTIDTVVHELQNNSNAAVEIMEKVSLILKEQEVSVKQTREKYEAINQAMKEAQNAVEKLNVSGEEMEQMKEAIIDTLQTLSAIAEENSASTQEVSATMEEQTASLEEIASASEGLSELAQRLHTIILKFKV</sequence>
<name>A0A1S2MCB3_9BACI</name>
<dbReference type="SMART" id="SM00304">
    <property type="entry name" value="HAMP"/>
    <property type="match status" value="1"/>
</dbReference>
<reference evidence="14 15" key="1">
    <citation type="submission" date="2016-10" db="EMBL/GenBank/DDBJ databases">
        <title>Draft genome sequences of four alkaliphilic bacteria belonging to the Anaerobacillus genus.</title>
        <authorList>
            <person name="Bassil N.M."/>
            <person name="Lloyd J.R."/>
        </authorList>
    </citation>
    <scope>NUCLEOTIDE SEQUENCE [LARGE SCALE GENOMIC DNA]</scope>
    <source>
        <strain evidence="14 15">DSM 22531</strain>
    </source>
</reference>
<evidence type="ECO:0000256" key="4">
    <source>
        <dbReference type="ARBA" id="ARBA00022692"/>
    </source>
</evidence>
<dbReference type="PANTHER" id="PTHR32089:SF112">
    <property type="entry name" value="LYSOZYME-LIKE PROTEIN-RELATED"/>
    <property type="match status" value="1"/>
</dbReference>
<dbReference type="CDD" id="cd12912">
    <property type="entry name" value="PDC2_MCP_like"/>
    <property type="match status" value="1"/>
</dbReference>
<dbReference type="SUPFAM" id="SSF58104">
    <property type="entry name" value="Methyl-accepting chemotaxis protein (MCP) signaling domain"/>
    <property type="match status" value="1"/>
</dbReference>
<evidence type="ECO:0000256" key="2">
    <source>
        <dbReference type="ARBA" id="ARBA00022475"/>
    </source>
</evidence>
<dbReference type="InterPro" id="IPR003660">
    <property type="entry name" value="HAMP_dom"/>
</dbReference>
<evidence type="ECO:0000313" key="15">
    <source>
        <dbReference type="Proteomes" id="UP000180057"/>
    </source>
</evidence>
<dbReference type="Proteomes" id="UP000180057">
    <property type="component" value="Unassembled WGS sequence"/>
</dbReference>
<dbReference type="Pfam" id="PF00015">
    <property type="entry name" value="MCPsignal"/>
    <property type="match status" value="1"/>
</dbReference>
<dbReference type="SMART" id="SM00283">
    <property type="entry name" value="MA"/>
    <property type="match status" value="1"/>
</dbReference>
<dbReference type="STRING" id="472963.BKP45_07060"/>
<dbReference type="InterPro" id="IPR029151">
    <property type="entry name" value="Sensor-like_sf"/>
</dbReference>
<dbReference type="GO" id="GO:0005886">
    <property type="term" value="C:plasma membrane"/>
    <property type="evidence" value="ECO:0007669"/>
    <property type="project" value="UniProtKB-SubCell"/>
</dbReference>
<keyword evidence="10" id="KW-0175">Coiled coil</keyword>
<gene>
    <name evidence="14" type="ORF">BKP45_07060</name>
</gene>
<evidence type="ECO:0000256" key="1">
    <source>
        <dbReference type="ARBA" id="ARBA00004651"/>
    </source>
</evidence>
<dbReference type="AlphaFoldDB" id="A0A1S2MCB3"/>
<dbReference type="Gene3D" id="1.10.287.950">
    <property type="entry name" value="Methyl-accepting chemotaxis protein"/>
    <property type="match status" value="1"/>
</dbReference>
<protein>
    <submittedName>
        <fullName evidence="14">Methyl-accepting chemotaxis protein</fullName>
    </submittedName>
</protein>